<name>A0A8T2RXN8_CERRI</name>
<dbReference type="PANTHER" id="PTHR31517">
    <property type="match status" value="1"/>
</dbReference>
<evidence type="ECO:0000256" key="16">
    <source>
        <dbReference type="PIRSR" id="PIRSR600823-2"/>
    </source>
</evidence>
<dbReference type="GO" id="GO:0006979">
    <property type="term" value="P:response to oxidative stress"/>
    <property type="evidence" value="ECO:0007669"/>
    <property type="project" value="InterPro"/>
</dbReference>
<feature type="binding site" evidence="17">
    <location>
        <position position="109"/>
    </location>
    <ligand>
        <name>Ca(2+)</name>
        <dbReference type="ChEBI" id="CHEBI:29108"/>
        <label>1</label>
    </ligand>
</feature>
<feature type="binding site" evidence="17">
    <location>
        <position position="268"/>
    </location>
    <ligand>
        <name>Ca(2+)</name>
        <dbReference type="ChEBI" id="CHEBI:29108"/>
        <label>2</label>
    </ligand>
</feature>
<dbReference type="Proteomes" id="UP000825935">
    <property type="component" value="Chromosome 24"/>
</dbReference>
<comment type="catalytic activity">
    <reaction evidence="1">
        <text>2 a phenolic donor + H2O2 = 2 a phenolic radical donor + 2 H2O</text>
        <dbReference type="Rhea" id="RHEA:56136"/>
        <dbReference type="ChEBI" id="CHEBI:15377"/>
        <dbReference type="ChEBI" id="CHEBI:16240"/>
        <dbReference type="ChEBI" id="CHEBI:139520"/>
        <dbReference type="ChEBI" id="CHEBI:139521"/>
        <dbReference type="EC" id="1.11.1.7"/>
    </reaction>
</comment>
<keyword evidence="10 17" id="KW-0106">Calcium</keyword>
<dbReference type="InterPro" id="IPR000823">
    <property type="entry name" value="Peroxidase_pln"/>
</dbReference>
<evidence type="ECO:0000256" key="1">
    <source>
        <dbReference type="ARBA" id="ARBA00000189"/>
    </source>
</evidence>
<keyword evidence="12 17" id="KW-0408">Iron</keyword>
<feature type="binding site" evidence="17">
    <location>
        <position position="213"/>
    </location>
    <ligand>
        <name>Ca(2+)</name>
        <dbReference type="ChEBI" id="CHEBI:29108"/>
        <label>2</label>
    </ligand>
</feature>
<evidence type="ECO:0000259" key="22">
    <source>
        <dbReference type="PROSITE" id="PS50873"/>
    </source>
</evidence>
<gene>
    <name evidence="23" type="ORF">KP509_24G072100</name>
</gene>
<feature type="disulfide bond" evidence="19">
    <location>
        <begin position="219"/>
        <end position="251"/>
    </location>
</feature>
<dbReference type="GO" id="GO:0020037">
    <property type="term" value="F:heme binding"/>
    <property type="evidence" value="ECO:0007669"/>
    <property type="project" value="InterPro"/>
</dbReference>
<evidence type="ECO:0000256" key="5">
    <source>
        <dbReference type="ARBA" id="ARBA00022525"/>
    </source>
</evidence>
<accession>A0A8T2RXN8</accession>
<comment type="function">
    <text evidence="2">Removal of H(2)O(2), oxidation of toxic reductants, biosynthesis and degradation of lignin, suberization, auxin catabolism, response to environmental stresses such as wounding, pathogen attack and oxidative stress. These functions might be dependent on each isozyme/isoform in each plant tissue.</text>
</comment>
<feature type="region of interest" description="Disordered" evidence="20">
    <location>
        <begin position="348"/>
        <end position="438"/>
    </location>
</feature>
<evidence type="ECO:0000256" key="13">
    <source>
        <dbReference type="ARBA" id="ARBA00023157"/>
    </source>
</evidence>
<feature type="binding site" evidence="17">
    <location>
        <position position="88"/>
    </location>
    <ligand>
        <name>Ca(2+)</name>
        <dbReference type="ChEBI" id="CHEBI:29108"/>
        <label>1</label>
    </ligand>
</feature>
<feature type="signal peptide" evidence="21">
    <location>
        <begin position="1"/>
        <end position="26"/>
    </location>
</feature>
<dbReference type="PROSITE" id="PS00436">
    <property type="entry name" value="PEROXIDASE_2"/>
    <property type="match status" value="1"/>
</dbReference>
<feature type="binding site" evidence="17">
    <location>
        <position position="95"/>
    </location>
    <ligand>
        <name>Ca(2+)</name>
        <dbReference type="ChEBI" id="CHEBI:29108"/>
        <label>1</label>
    </ligand>
</feature>
<evidence type="ECO:0000256" key="17">
    <source>
        <dbReference type="PIRSR" id="PIRSR600823-3"/>
    </source>
</evidence>
<keyword evidence="6" id="KW-0575">Peroxidase</keyword>
<dbReference type="PANTHER" id="PTHR31517:SF59">
    <property type="entry name" value="PEROXIDASE"/>
    <property type="match status" value="1"/>
</dbReference>
<feature type="binding site" evidence="17">
    <location>
        <position position="276"/>
    </location>
    <ligand>
        <name>Ca(2+)</name>
        <dbReference type="ChEBI" id="CHEBI:29108"/>
        <label>2</label>
    </ligand>
</feature>
<evidence type="ECO:0000256" key="8">
    <source>
        <dbReference type="ARBA" id="ARBA00022723"/>
    </source>
</evidence>
<dbReference type="EC" id="1.11.1.7" evidence="4"/>
<comment type="caution">
    <text evidence="23">The sequence shown here is derived from an EMBL/GenBank/DDBJ whole genome shotgun (WGS) entry which is preliminary data.</text>
</comment>
<organism evidence="23 24">
    <name type="scientific">Ceratopteris richardii</name>
    <name type="common">Triangle waterfern</name>
    <dbReference type="NCBI Taxonomy" id="49495"/>
    <lineage>
        <taxon>Eukaryota</taxon>
        <taxon>Viridiplantae</taxon>
        <taxon>Streptophyta</taxon>
        <taxon>Embryophyta</taxon>
        <taxon>Tracheophyta</taxon>
        <taxon>Polypodiopsida</taxon>
        <taxon>Polypodiidae</taxon>
        <taxon>Polypodiales</taxon>
        <taxon>Pteridineae</taxon>
        <taxon>Pteridaceae</taxon>
        <taxon>Parkerioideae</taxon>
        <taxon>Ceratopteris</taxon>
    </lineage>
</organism>
<dbReference type="InterPro" id="IPR010255">
    <property type="entry name" value="Haem_peroxidase_sf"/>
</dbReference>
<feature type="compositionally biased region" description="Pro residues" evidence="20">
    <location>
        <begin position="376"/>
        <end position="388"/>
    </location>
</feature>
<dbReference type="PRINTS" id="PR00461">
    <property type="entry name" value="PLPEROXIDASE"/>
</dbReference>
<dbReference type="InterPro" id="IPR019793">
    <property type="entry name" value="Peroxidases_heam-ligand_BS"/>
</dbReference>
<feature type="disulfide bond" evidence="19">
    <location>
        <begin position="141"/>
        <end position="345"/>
    </location>
</feature>
<evidence type="ECO:0000256" key="15">
    <source>
        <dbReference type="PIRSR" id="PIRSR600823-1"/>
    </source>
</evidence>
<feature type="chain" id="PRO_5035781235" description="peroxidase" evidence="21">
    <location>
        <begin position="27"/>
        <end position="438"/>
    </location>
</feature>
<evidence type="ECO:0000256" key="21">
    <source>
        <dbReference type="SAM" id="SignalP"/>
    </source>
</evidence>
<feature type="disulfide bond" evidence="19">
    <location>
        <begin position="56"/>
        <end position="135"/>
    </location>
</feature>
<keyword evidence="5" id="KW-0964">Secreted</keyword>
<dbReference type="SUPFAM" id="SSF48113">
    <property type="entry name" value="Heme-dependent peroxidases"/>
    <property type="match status" value="1"/>
</dbReference>
<dbReference type="GO" id="GO:0046872">
    <property type="term" value="F:metal ion binding"/>
    <property type="evidence" value="ECO:0007669"/>
    <property type="project" value="UniProtKB-KW"/>
</dbReference>
<evidence type="ECO:0000256" key="10">
    <source>
        <dbReference type="ARBA" id="ARBA00022837"/>
    </source>
</evidence>
<evidence type="ECO:0000256" key="9">
    <source>
        <dbReference type="ARBA" id="ARBA00022729"/>
    </source>
</evidence>
<evidence type="ECO:0000256" key="4">
    <source>
        <dbReference type="ARBA" id="ARBA00012313"/>
    </source>
</evidence>
<dbReference type="PRINTS" id="PR00458">
    <property type="entry name" value="PEROXIDASE"/>
</dbReference>
<feature type="binding site" evidence="17">
    <location>
        <position position="271"/>
    </location>
    <ligand>
        <name>Ca(2+)</name>
        <dbReference type="ChEBI" id="CHEBI:29108"/>
        <label>2</label>
    </ligand>
</feature>
<feature type="active site" description="Proton acceptor" evidence="15">
    <location>
        <position position="87"/>
    </location>
</feature>
<dbReference type="Gene3D" id="1.10.420.10">
    <property type="entry name" value="Peroxidase, domain 2"/>
    <property type="match status" value="1"/>
</dbReference>
<dbReference type="GO" id="GO:0042744">
    <property type="term" value="P:hydrogen peroxide catabolic process"/>
    <property type="evidence" value="ECO:0007669"/>
    <property type="project" value="UniProtKB-KW"/>
</dbReference>
<dbReference type="InterPro" id="IPR033905">
    <property type="entry name" value="Secretory_peroxidase"/>
</dbReference>
<keyword evidence="9 21" id="KW-0732">Signal</keyword>
<feature type="binding site" evidence="17">
    <location>
        <position position="91"/>
    </location>
    <ligand>
        <name>Ca(2+)</name>
        <dbReference type="ChEBI" id="CHEBI:29108"/>
        <label>1</label>
    </ligand>
</feature>
<comment type="cofactor">
    <cofactor evidence="17">
        <name>heme b</name>
        <dbReference type="ChEBI" id="CHEBI:60344"/>
    </cofactor>
    <text evidence="17">Binds 1 heme b (iron(II)-protoporphyrin IX) group per subunit.</text>
</comment>
<protein>
    <recommendedName>
        <fullName evidence="4">peroxidase</fullName>
        <ecNumber evidence="4">1.11.1.7</ecNumber>
    </recommendedName>
</protein>
<feature type="domain" description="Plant heme peroxidase family profile" evidence="22">
    <location>
        <begin position="46"/>
        <end position="349"/>
    </location>
</feature>
<feature type="site" description="Transition state stabilizer" evidence="18">
    <location>
        <position position="83"/>
    </location>
</feature>
<keyword evidence="24" id="KW-1185">Reference proteome</keyword>
<keyword evidence="7" id="KW-0349">Heme</keyword>
<keyword evidence="14" id="KW-0376">Hydrogen peroxide</keyword>
<feature type="binding site" evidence="16">
    <location>
        <position position="182"/>
    </location>
    <ligand>
        <name>substrate</name>
    </ligand>
</feature>
<evidence type="ECO:0000313" key="24">
    <source>
        <dbReference type="Proteomes" id="UP000825935"/>
    </source>
</evidence>
<sequence>MESAHRLVVFVDVALMLLLLNAGSWSDGVLVGPPPDPRPPSKGPPAVKVGFYNAKCPRAEEIVRAQVEKRFRIDHTITPALLRMLFHDSFVRGADASILLDSKPGNEAEKDALPNLTIRSFDLIQEVKEALESACPGIVSCADIIVLAVRDSVALAGGPKYDVPTGRLDGKVSSKDESLSLPSPAFPVEQSLESFRQKGLDLEDMVVLLGAHTVGVALCGFFNDRLFNFHGTGAADPTMNPQLVARLSNVCPNPFFTESNADPPINLDQSTPAIFDTSYYSQILAGNGILLIDQEITADPTTIGLVHRFTSPAEFFPAFVRSIIKMGNIGVLTGTDPLGEVRLRCNETNRRSSLPSGPSQPVHRPAKPPARRAAPPSRPGTVPVPRPPVGRSMKHPPLSVLRPPPPVSRTPPKAPIHKGKPSPAPGHIRRRPSPPSSG</sequence>
<dbReference type="EMBL" id="CM035429">
    <property type="protein sequence ID" value="KAH7300631.1"/>
    <property type="molecule type" value="Genomic_DNA"/>
</dbReference>
<dbReference type="Gene3D" id="1.10.520.10">
    <property type="match status" value="1"/>
</dbReference>
<evidence type="ECO:0000256" key="6">
    <source>
        <dbReference type="ARBA" id="ARBA00022559"/>
    </source>
</evidence>
<dbReference type="InterPro" id="IPR019794">
    <property type="entry name" value="Peroxidases_AS"/>
</dbReference>
<reference evidence="23" key="1">
    <citation type="submission" date="2021-08" db="EMBL/GenBank/DDBJ databases">
        <title>WGS assembly of Ceratopteris richardii.</title>
        <authorList>
            <person name="Marchant D.B."/>
            <person name="Chen G."/>
            <person name="Jenkins J."/>
            <person name="Shu S."/>
            <person name="Leebens-Mack J."/>
            <person name="Grimwood J."/>
            <person name="Schmutz J."/>
            <person name="Soltis P."/>
            <person name="Soltis D."/>
            <person name="Chen Z.-H."/>
        </authorList>
    </citation>
    <scope>NUCLEOTIDE SEQUENCE</scope>
    <source>
        <strain evidence="23">Whitten #5841</strain>
        <tissue evidence="23">Leaf</tissue>
    </source>
</reference>
<evidence type="ECO:0000256" key="20">
    <source>
        <dbReference type="SAM" id="MobiDB-lite"/>
    </source>
</evidence>
<dbReference type="FunFam" id="1.10.520.10:FF:000008">
    <property type="entry name" value="Peroxidase"/>
    <property type="match status" value="1"/>
</dbReference>
<evidence type="ECO:0000313" key="23">
    <source>
        <dbReference type="EMBL" id="KAH7300631.1"/>
    </source>
</evidence>
<dbReference type="PROSITE" id="PS50873">
    <property type="entry name" value="PEROXIDASE_4"/>
    <property type="match status" value="1"/>
</dbReference>
<evidence type="ECO:0000256" key="3">
    <source>
        <dbReference type="ARBA" id="ARBA00006873"/>
    </source>
</evidence>
<evidence type="ECO:0000256" key="19">
    <source>
        <dbReference type="PIRSR" id="PIRSR600823-5"/>
    </source>
</evidence>
<keyword evidence="8 17" id="KW-0479">Metal-binding</keyword>
<dbReference type="OMA" id="REAGPNK"/>
<comment type="similarity">
    <text evidence="3">Belongs to the peroxidase family. Ascorbate peroxidase subfamily.</text>
</comment>
<dbReference type="OrthoDB" id="2113341at2759"/>
<dbReference type="PROSITE" id="PS00435">
    <property type="entry name" value="PEROXIDASE_1"/>
    <property type="match status" value="1"/>
</dbReference>
<dbReference type="GO" id="GO:0140825">
    <property type="term" value="F:lactoperoxidase activity"/>
    <property type="evidence" value="ECO:0007669"/>
    <property type="project" value="UniProtKB-EC"/>
</dbReference>
<evidence type="ECO:0000256" key="12">
    <source>
        <dbReference type="ARBA" id="ARBA00023004"/>
    </source>
</evidence>
<keyword evidence="11" id="KW-0560">Oxidoreductase</keyword>
<keyword evidence="13 19" id="KW-1015">Disulfide bond</keyword>
<dbReference type="FunFam" id="1.10.420.10:FF:000007">
    <property type="entry name" value="Peroxidase"/>
    <property type="match status" value="1"/>
</dbReference>
<feature type="binding site" description="axial binding residue" evidence="17">
    <location>
        <position position="212"/>
    </location>
    <ligand>
        <name>heme b</name>
        <dbReference type="ChEBI" id="CHEBI:60344"/>
    </ligand>
    <ligandPart>
        <name>Fe</name>
        <dbReference type="ChEBI" id="CHEBI:18248"/>
    </ligandPart>
</feature>
<evidence type="ECO:0000256" key="14">
    <source>
        <dbReference type="ARBA" id="ARBA00023324"/>
    </source>
</evidence>
<proteinExistence type="inferred from homology"/>
<feature type="binding site" evidence="17">
    <location>
        <position position="97"/>
    </location>
    <ligand>
        <name>Ca(2+)</name>
        <dbReference type="ChEBI" id="CHEBI:29108"/>
        <label>1</label>
    </ligand>
</feature>
<evidence type="ECO:0000256" key="11">
    <source>
        <dbReference type="ARBA" id="ARBA00023002"/>
    </source>
</evidence>
<feature type="compositionally biased region" description="Pro residues" evidence="20">
    <location>
        <begin position="402"/>
        <end position="414"/>
    </location>
</feature>
<evidence type="ECO:0000256" key="18">
    <source>
        <dbReference type="PIRSR" id="PIRSR600823-4"/>
    </source>
</evidence>
<dbReference type="CDD" id="cd00693">
    <property type="entry name" value="secretory_peroxidase"/>
    <property type="match status" value="1"/>
</dbReference>
<evidence type="ECO:0000256" key="7">
    <source>
        <dbReference type="ARBA" id="ARBA00022617"/>
    </source>
</evidence>
<evidence type="ECO:0000256" key="2">
    <source>
        <dbReference type="ARBA" id="ARBA00002322"/>
    </source>
</evidence>
<dbReference type="InterPro" id="IPR002016">
    <property type="entry name" value="Haem_peroxidase"/>
</dbReference>
<dbReference type="Pfam" id="PF00141">
    <property type="entry name" value="peroxidase"/>
    <property type="match status" value="1"/>
</dbReference>
<comment type="cofactor">
    <cofactor evidence="17">
        <name>Ca(2+)</name>
        <dbReference type="ChEBI" id="CHEBI:29108"/>
    </cofactor>
    <text evidence="17">Binds 2 calcium ions per subunit.</text>
</comment>
<dbReference type="AlphaFoldDB" id="A0A8T2RXN8"/>
<feature type="binding site" evidence="17">
    <location>
        <position position="93"/>
    </location>
    <ligand>
        <name>Ca(2+)</name>
        <dbReference type="ChEBI" id="CHEBI:29108"/>
        <label>1</label>
    </ligand>
</feature>